<name>A0ABT4ID62_9EURY</name>
<dbReference type="EMBL" id="JAPTGB010000001">
    <property type="protein sequence ID" value="MCZ0859672.1"/>
    <property type="molecule type" value="Genomic_DNA"/>
</dbReference>
<proteinExistence type="predicted"/>
<reference evidence="6" key="1">
    <citation type="submission" date="2022-12" db="EMBL/GenBank/DDBJ databases">
        <title>Isolation and characterisation of novel Methanocorpusculum spp. from native Australian herbivores indicates the genus is ancestrally host-associated.</title>
        <authorList>
            <person name="Volmer J.G."/>
            <person name="Soo R.M."/>
            <person name="Evans P.N."/>
            <person name="Hoedt E.C."/>
            <person name="Astorga Alsina A.L."/>
            <person name="Woodcroft B.J."/>
            <person name="Tyson G.W."/>
            <person name="Hugenholtz P."/>
            <person name="Morrison M."/>
        </authorList>
    </citation>
    <scope>NUCLEOTIDE SEQUENCE</scope>
    <source>
        <strain evidence="6">MG</strain>
    </source>
</reference>
<comment type="caution">
    <text evidence="6">The sequence shown here is derived from an EMBL/GenBank/DDBJ whole genome shotgun (WGS) entry which is preliminary data.</text>
</comment>
<feature type="domain" description="4Fe-4S" evidence="5">
    <location>
        <begin position="61"/>
        <end position="133"/>
    </location>
</feature>
<dbReference type="InterPro" id="IPR019224">
    <property type="entry name" value="DUF2148"/>
</dbReference>
<dbReference type="Proteomes" id="UP001141422">
    <property type="component" value="Unassembled WGS sequence"/>
</dbReference>
<accession>A0ABT4ID62</accession>
<dbReference type="PANTHER" id="PTHR40101">
    <property type="entry name" value="CONSERVED PROTEIN"/>
    <property type="match status" value="1"/>
</dbReference>
<evidence type="ECO:0000256" key="1">
    <source>
        <dbReference type="ARBA" id="ARBA00022485"/>
    </source>
</evidence>
<keyword evidence="2" id="KW-0479">Metal-binding</keyword>
<keyword evidence="1" id="KW-0004">4Fe-4S</keyword>
<keyword evidence="3" id="KW-0408">Iron</keyword>
<dbReference type="PROSITE" id="PS51656">
    <property type="entry name" value="4FE4S"/>
    <property type="match status" value="1"/>
</dbReference>
<keyword evidence="7" id="KW-1185">Reference proteome</keyword>
<evidence type="ECO:0000313" key="6">
    <source>
        <dbReference type="EMBL" id="MCZ0859672.1"/>
    </source>
</evidence>
<dbReference type="Pfam" id="PF09918">
    <property type="entry name" value="DUF2148"/>
    <property type="match status" value="1"/>
</dbReference>
<dbReference type="PANTHER" id="PTHR40101:SF1">
    <property type="entry name" value="4FE-4S DOMAIN-CONTAINING PROTEIN"/>
    <property type="match status" value="1"/>
</dbReference>
<keyword evidence="4" id="KW-0411">Iron-sulfur</keyword>
<protein>
    <submittedName>
        <fullName evidence="6">DUF2148 domain-containing protein</fullName>
    </submittedName>
</protein>
<evidence type="ECO:0000256" key="3">
    <source>
        <dbReference type="ARBA" id="ARBA00023004"/>
    </source>
</evidence>
<evidence type="ECO:0000313" key="7">
    <source>
        <dbReference type="Proteomes" id="UP001141422"/>
    </source>
</evidence>
<sequence>MEFSSVLLTAAELMAVSARTAPKSKGSDVIEIRVLGPDQLEPLAVEMEEISSVTGMKFFLRDAGNVRQSGACLLIGVDGLSTLGLNCGACGHATCAEMKASVDIAPADSLYKGPVCALRSTDLGIAVGSAVKTASMLNVDSRVMFSAGTAAIALGLLPGSSMAFGIPLSVTGKSPFFDR</sequence>
<evidence type="ECO:0000259" key="5">
    <source>
        <dbReference type="PROSITE" id="PS51656"/>
    </source>
</evidence>
<evidence type="ECO:0000256" key="2">
    <source>
        <dbReference type="ARBA" id="ARBA00022723"/>
    </source>
</evidence>
<gene>
    <name evidence="6" type="ORF">O0S10_00345</name>
</gene>
<dbReference type="InterPro" id="IPR007202">
    <property type="entry name" value="4Fe-4S_dom"/>
</dbReference>
<dbReference type="RefSeq" id="WP_268923894.1">
    <property type="nucleotide sequence ID" value="NZ_JAPTGB010000001.1"/>
</dbReference>
<organism evidence="6 7">
    <name type="scientific">Methanocorpusculum petauri</name>
    <dbReference type="NCBI Taxonomy" id="3002863"/>
    <lineage>
        <taxon>Archaea</taxon>
        <taxon>Methanobacteriati</taxon>
        <taxon>Methanobacteriota</taxon>
        <taxon>Stenosarchaea group</taxon>
        <taxon>Methanomicrobia</taxon>
        <taxon>Methanomicrobiales</taxon>
        <taxon>Methanocorpusculaceae</taxon>
        <taxon>Methanocorpusculum</taxon>
    </lineage>
</organism>
<evidence type="ECO:0000256" key="4">
    <source>
        <dbReference type="ARBA" id="ARBA00023014"/>
    </source>
</evidence>